<gene>
    <name evidence="2" type="ORF">HK097_010075</name>
</gene>
<reference evidence="2" key="1">
    <citation type="submission" date="2020-05" db="EMBL/GenBank/DDBJ databases">
        <title>Phylogenomic resolution of chytrid fungi.</title>
        <authorList>
            <person name="Stajich J.E."/>
            <person name="Amses K."/>
            <person name="Simmons R."/>
            <person name="Seto K."/>
            <person name="Myers J."/>
            <person name="Bonds A."/>
            <person name="Quandt C.A."/>
            <person name="Barry K."/>
            <person name="Liu P."/>
            <person name="Grigoriev I."/>
            <person name="Longcore J.E."/>
            <person name="James T.Y."/>
        </authorList>
    </citation>
    <scope>NUCLEOTIDE SEQUENCE</scope>
    <source>
        <strain evidence="2">JEL0318</strain>
    </source>
</reference>
<name>A0AAD5X0P3_9FUNG</name>
<protein>
    <submittedName>
        <fullName evidence="2">Uncharacterized protein</fullName>
    </submittedName>
</protein>
<feature type="region of interest" description="Disordered" evidence="1">
    <location>
        <begin position="1"/>
        <end position="107"/>
    </location>
</feature>
<organism evidence="2 3">
    <name type="scientific">Rhizophlyctis rosea</name>
    <dbReference type="NCBI Taxonomy" id="64517"/>
    <lineage>
        <taxon>Eukaryota</taxon>
        <taxon>Fungi</taxon>
        <taxon>Fungi incertae sedis</taxon>
        <taxon>Chytridiomycota</taxon>
        <taxon>Chytridiomycota incertae sedis</taxon>
        <taxon>Chytridiomycetes</taxon>
        <taxon>Rhizophlyctidales</taxon>
        <taxon>Rhizophlyctidaceae</taxon>
        <taxon>Rhizophlyctis</taxon>
    </lineage>
</organism>
<evidence type="ECO:0000313" key="3">
    <source>
        <dbReference type="Proteomes" id="UP001212841"/>
    </source>
</evidence>
<proteinExistence type="predicted"/>
<accession>A0AAD5X0P3</accession>
<feature type="compositionally biased region" description="Low complexity" evidence="1">
    <location>
        <begin position="35"/>
        <end position="47"/>
    </location>
</feature>
<dbReference type="Proteomes" id="UP001212841">
    <property type="component" value="Unassembled WGS sequence"/>
</dbReference>
<comment type="caution">
    <text evidence="2">The sequence shown here is derived from an EMBL/GenBank/DDBJ whole genome shotgun (WGS) entry which is preliminary data.</text>
</comment>
<dbReference type="AlphaFoldDB" id="A0AAD5X0P3"/>
<evidence type="ECO:0000256" key="1">
    <source>
        <dbReference type="SAM" id="MobiDB-lite"/>
    </source>
</evidence>
<feature type="compositionally biased region" description="Basic and acidic residues" evidence="1">
    <location>
        <begin position="69"/>
        <end position="79"/>
    </location>
</feature>
<dbReference type="EMBL" id="JADGJD010000718">
    <property type="protein sequence ID" value="KAJ3048919.1"/>
    <property type="molecule type" value="Genomic_DNA"/>
</dbReference>
<evidence type="ECO:0000313" key="2">
    <source>
        <dbReference type="EMBL" id="KAJ3048919.1"/>
    </source>
</evidence>
<keyword evidence="3" id="KW-1185">Reference proteome</keyword>
<sequence>MPAPKNPSHQGSGGYPYLTEDQIPKLAVEREESEAIAQADEQFQDEAQSGKHPNDFGTGHNFGFASDNYPHEKHGDISRKGGHNSSKGTAKPTPNPHKNLDDEGVIE</sequence>